<sequence length="87" mass="8734">MAFPTAVNNQITDSISQANTGTLNDSPALATSKLMVAVSQALSNAAHNAASGQESNNITAQAALVQGVNTLQSVNTASSVAVIKAYS</sequence>
<evidence type="ECO:0000313" key="1">
    <source>
        <dbReference type="EMBL" id="PCK32185.1"/>
    </source>
</evidence>
<dbReference type="Pfam" id="PF11747">
    <property type="entry name" value="RebB"/>
    <property type="match status" value="1"/>
</dbReference>
<organism evidence="1 2">
    <name type="scientific">Pseudoalteromonas piscicida</name>
    <dbReference type="NCBI Taxonomy" id="43662"/>
    <lineage>
        <taxon>Bacteria</taxon>
        <taxon>Pseudomonadati</taxon>
        <taxon>Pseudomonadota</taxon>
        <taxon>Gammaproteobacteria</taxon>
        <taxon>Alteromonadales</taxon>
        <taxon>Pseudoalteromonadaceae</taxon>
        <taxon>Pseudoalteromonas</taxon>
    </lineage>
</organism>
<dbReference type="RefSeq" id="WP_099641633.1">
    <property type="nucleotide sequence ID" value="NZ_NKHF01000037.1"/>
</dbReference>
<accession>A0A2A5JRZ0</accession>
<dbReference type="InterPro" id="IPR021070">
    <property type="entry name" value="Killing_trait_RebB"/>
</dbReference>
<dbReference type="Proteomes" id="UP000228621">
    <property type="component" value="Unassembled WGS sequence"/>
</dbReference>
<keyword evidence="2" id="KW-1185">Reference proteome</keyword>
<proteinExistence type="predicted"/>
<dbReference type="EMBL" id="NKHF01000037">
    <property type="protein sequence ID" value="PCK32185.1"/>
    <property type="molecule type" value="Genomic_DNA"/>
</dbReference>
<name>A0A2A5JRZ0_PSEO7</name>
<gene>
    <name evidence="1" type="ORF">CEX98_08360</name>
</gene>
<evidence type="ECO:0000313" key="2">
    <source>
        <dbReference type="Proteomes" id="UP000228621"/>
    </source>
</evidence>
<protein>
    <submittedName>
        <fullName evidence="1">Glycerol-3-phosphate dehydrogenase</fullName>
    </submittedName>
</protein>
<reference evidence="2" key="1">
    <citation type="journal article" date="2019" name="Genome Announc.">
        <title>Draft Genome Sequence of Pseudoalteromonas piscicida Strain 36Y ROTHPW, an Hypersaline Seawater Isolate from the South Coast of Sonora, Mexico.</title>
        <authorList>
            <person name="Sanchez-Diaz R."/>
            <person name="Molina-Garza Z.J."/>
            <person name="Cruz-Suarez L.E."/>
            <person name="Selvin J."/>
            <person name="Kiran G.S."/>
            <person name="Ibarra-Gamez J.C."/>
            <person name="Gomez-Gil B."/>
            <person name="Galaviz-Silva L."/>
        </authorList>
    </citation>
    <scope>NUCLEOTIDE SEQUENCE [LARGE SCALE GENOMIC DNA]</scope>
    <source>
        <strain evidence="2">36Y_RITHPW</strain>
    </source>
</reference>
<comment type="caution">
    <text evidence="1">The sequence shown here is derived from an EMBL/GenBank/DDBJ whole genome shotgun (WGS) entry which is preliminary data.</text>
</comment>
<dbReference type="AlphaFoldDB" id="A0A2A5JRZ0"/>
<dbReference type="OrthoDB" id="5880103at2"/>